<gene>
    <name evidence="1" type="ORF">RRG08_006103</name>
</gene>
<organism evidence="1 2">
    <name type="scientific">Elysia crispata</name>
    <name type="common">lettuce slug</name>
    <dbReference type="NCBI Taxonomy" id="231223"/>
    <lineage>
        <taxon>Eukaryota</taxon>
        <taxon>Metazoa</taxon>
        <taxon>Spiralia</taxon>
        <taxon>Lophotrochozoa</taxon>
        <taxon>Mollusca</taxon>
        <taxon>Gastropoda</taxon>
        <taxon>Heterobranchia</taxon>
        <taxon>Euthyneura</taxon>
        <taxon>Panpulmonata</taxon>
        <taxon>Sacoglossa</taxon>
        <taxon>Placobranchoidea</taxon>
        <taxon>Plakobranchidae</taxon>
        <taxon>Elysia</taxon>
    </lineage>
</organism>
<comment type="caution">
    <text evidence="1">The sequence shown here is derived from an EMBL/GenBank/DDBJ whole genome shotgun (WGS) entry which is preliminary data.</text>
</comment>
<proteinExistence type="predicted"/>
<evidence type="ECO:0000313" key="1">
    <source>
        <dbReference type="EMBL" id="KAK3737484.1"/>
    </source>
</evidence>
<reference evidence="1" key="1">
    <citation type="journal article" date="2023" name="G3 (Bethesda)">
        <title>A reference genome for the long-term kleptoplast-retaining sea slug Elysia crispata morphotype clarki.</title>
        <authorList>
            <person name="Eastman K.E."/>
            <person name="Pendleton A.L."/>
            <person name="Shaikh M.A."/>
            <person name="Suttiyut T."/>
            <person name="Ogas R."/>
            <person name="Tomko P."/>
            <person name="Gavelis G."/>
            <person name="Widhalm J.R."/>
            <person name="Wisecaver J.H."/>
        </authorList>
    </citation>
    <scope>NUCLEOTIDE SEQUENCE</scope>
    <source>
        <strain evidence="1">ECLA1</strain>
    </source>
</reference>
<dbReference type="AlphaFoldDB" id="A0AAE0Y957"/>
<dbReference type="EMBL" id="JAWDGP010006644">
    <property type="protein sequence ID" value="KAK3737484.1"/>
    <property type="molecule type" value="Genomic_DNA"/>
</dbReference>
<protein>
    <submittedName>
        <fullName evidence="1">Uncharacterized protein</fullName>
    </submittedName>
</protein>
<dbReference type="Proteomes" id="UP001283361">
    <property type="component" value="Unassembled WGS sequence"/>
</dbReference>
<evidence type="ECO:0000313" key="2">
    <source>
        <dbReference type="Proteomes" id="UP001283361"/>
    </source>
</evidence>
<sequence length="106" mass="11828">MAVRLTLGQCGVAPLVRGQDGTAPQRVHPMLLTATLAVLPWLGGTAQSQDSDAEYVRLVFGRKDLYGYTVYRAPNKEIDLQDIKPTLDNMWRLHQAIKTYTPKGKM</sequence>
<accession>A0AAE0Y957</accession>
<keyword evidence="2" id="KW-1185">Reference proteome</keyword>
<name>A0AAE0Y957_9GAST</name>